<dbReference type="FunFam" id="3.30.200.20:FF:000097">
    <property type="entry name" value="Probable serine/threonine-protein kinase nek1"/>
    <property type="match status" value="1"/>
</dbReference>
<dbReference type="SUPFAM" id="SSF56112">
    <property type="entry name" value="Protein kinase-like (PK-like)"/>
    <property type="match status" value="1"/>
</dbReference>
<dbReference type="Proteomes" id="UP000515908">
    <property type="component" value="Chromosome 11"/>
</dbReference>
<feature type="compositionally biased region" description="Low complexity" evidence="12">
    <location>
        <begin position="309"/>
        <end position="326"/>
    </location>
</feature>
<sequence length="393" mass="44225">MASVDENACLESEVFQNKYRFIKSIGKGSFGEALLVRSKINGKRYAVKAIDSKTMTAKEKRDVQNEIRIMAAVNHPNIIRYHEHFEDGSIIFIIMEYADGGDLSTRIKDAKKAEGAKPFEPKLAMFWFLQICMALKYLHDNHILHRDLKTANVFLTSKNVVKLGDFGISTVLQNTMACAKTVCGTPYYFSPELCQKKPYNNKSDVWSLGVVFYEMLTLHRPFTAKSLKELLKKILVGQYDPIPSTVPTEMRALCASLLQVNPVQRPSINRILESSFVQESLKGFSSDLERQAEKDRMEYEAKKPTSTSQPKAPAAPAAPEAAPQPQLSEREQMAMLRGMNREQRMKAISQTTPDTQPQPSAQRDSAHPDVDDDGDYDCTERIASCDSRPKNTS</sequence>
<dbReference type="AlphaFoldDB" id="A0A7G2CHW0"/>
<evidence type="ECO:0000256" key="7">
    <source>
        <dbReference type="ARBA" id="ARBA00022840"/>
    </source>
</evidence>
<dbReference type="GO" id="GO:0004674">
    <property type="term" value="F:protein serine/threonine kinase activity"/>
    <property type="evidence" value="ECO:0007669"/>
    <property type="project" value="UniProtKB-KW"/>
</dbReference>
<dbReference type="InterPro" id="IPR008271">
    <property type="entry name" value="Ser/Thr_kinase_AS"/>
</dbReference>
<dbReference type="InterPro" id="IPR051131">
    <property type="entry name" value="NEK_Ser/Thr_kinase_NIMA"/>
</dbReference>
<comment type="catalytic activity">
    <reaction evidence="9">
        <text>L-seryl-[protein] + ATP = O-phospho-L-seryl-[protein] + ADP + H(+)</text>
        <dbReference type="Rhea" id="RHEA:17989"/>
        <dbReference type="Rhea" id="RHEA-COMP:9863"/>
        <dbReference type="Rhea" id="RHEA-COMP:11604"/>
        <dbReference type="ChEBI" id="CHEBI:15378"/>
        <dbReference type="ChEBI" id="CHEBI:29999"/>
        <dbReference type="ChEBI" id="CHEBI:30616"/>
        <dbReference type="ChEBI" id="CHEBI:83421"/>
        <dbReference type="ChEBI" id="CHEBI:456216"/>
        <dbReference type="EC" id="2.7.11.1"/>
    </reaction>
</comment>
<evidence type="ECO:0000256" key="5">
    <source>
        <dbReference type="ARBA" id="ARBA00022741"/>
    </source>
</evidence>
<dbReference type="InterPro" id="IPR017441">
    <property type="entry name" value="Protein_kinase_ATP_BS"/>
</dbReference>
<evidence type="ECO:0000313" key="14">
    <source>
        <dbReference type="EMBL" id="CAD2218647.1"/>
    </source>
</evidence>
<evidence type="ECO:0000256" key="6">
    <source>
        <dbReference type="ARBA" id="ARBA00022777"/>
    </source>
</evidence>
<feature type="compositionally biased region" description="Polar residues" evidence="12">
    <location>
        <begin position="348"/>
        <end position="363"/>
    </location>
</feature>
<comment type="catalytic activity">
    <reaction evidence="8">
        <text>L-threonyl-[protein] + ATP = O-phospho-L-threonyl-[protein] + ADP + H(+)</text>
        <dbReference type="Rhea" id="RHEA:46608"/>
        <dbReference type="Rhea" id="RHEA-COMP:11060"/>
        <dbReference type="Rhea" id="RHEA-COMP:11605"/>
        <dbReference type="ChEBI" id="CHEBI:15378"/>
        <dbReference type="ChEBI" id="CHEBI:30013"/>
        <dbReference type="ChEBI" id="CHEBI:30616"/>
        <dbReference type="ChEBI" id="CHEBI:61977"/>
        <dbReference type="ChEBI" id="CHEBI:456216"/>
        <dbReference type="EC" id="2.7.11.1"/>
    </reaction>
</comment>
<keyword evidence="7 10" id="KW-0067">ATP-binding</keyword>
<accession>A0A7G2CHW0</accession>
<keyword evidence="4" id="KW-0808">Transferase</keyword>
<evidence type="ECO:0000256" key="9">
    <source>
        <dbReference type="ARBA" id="ARBA00048679"/>
    </source>
</evidence>
<dbReference type="OrthoDB" id="248923at2759"/>
<keyword evidence="15" id="KW-1185">Reference proteome</keyword>
<evidence type="ECO:0000256" key="2">
    <source>
        <dbReference type="ARBA" id="ARBA00012513"/>
    </source>
</evidence>
<dbReference type="FunFam" id="1.10.510.10:FF:001310">
    <property type="entry name" value="Putative serine/threonine-protein kinase"/>
    <property type="match status" value="1"/>
</dbReference>
<evidence type="ECO:0000256" key="10">
    <source>
        <dbReference type="PROSITE-ProRule" id="PRU10141"/>
    </source>
</evidence>
<dbReference type="GO" id="GO:0005524">
    <property type="term" value="F:ATP binding"/>
    <property type="evidence" value="ECO:0007669"/>
    <property type="project" value="UniProtKB-UniRule"/>
</dbReference>
<proteinExistence type="inferred from homology"/>
<dbReference type="PRINTS" id="PR00109">
    <property type="entry name" value="TYRKINASE"/>
</dbReference>
<evidence type="ECO:0000256" key="12">
    <source>
        <dbReference type="SAM" id="MobiDB-lite"/>
    </source>
</evidence>
<dbReference type="Pfam" id="PF00069">
    <property type="entry name" value="Pkinase"/>
    <property type="match status" value="1"/>
</dbReference>
<evidence type="ECO:0000256" key="1">
    <source>
        <dbReference type="ARBA" id="ARBA00010886"/>
    </source>
</evidence>
<evidence type="ECO:0000256" key="3">
    <source>
        <dbReference type="ARBA" id="ARBA00022527"/>
    </source>
</evidence>
<dbReference type="InterPro" id="IPR001245">
    <property type="entry name" value="Ser-Thr/Tyr_kinase_cat_dom"/>
</dbReference>
<evidence type="ECO:0000313" key="15">
    <source>
        <dbReference type="Proteomes" id="UP000515908"/>
    </source>
</evidence>
<evidence type="ECO:0000256" key="4">
    <source>
        <dbReference type="ARBA" id="ARBA00022679"/>
    </source>
</evidence>
<feature type="domain" description="Protein kinase" evidence="13">
    <location>
        <begin position="19"/>
        <end position="277"/>
    </location>
</feature>
<comment type="similarity">
    <text evidence="1">Belongs to the protein kinase superfamily. NEK Ser/Thr protein kinase family. NIMA subfamily.</text>
</comment>
<dbReference type="EC" id="2.7.11.1" evidence="2"/>
<keyword evidence="3 11" id="KW-0723">Serine/threonine-protein kinase</keyword>
<keyword evidence="5 10" id="KW-0547">Nucleotide-binding</keyword>
<organism evidence="14 15">
    <name type="scientific">Angomonas deanei</name>
    <dbReference type="NCBI Taxonomy" id="59799"/>
    <lineage>
        <taxon>Eukaryota</taxon>
        <taxon>Discoba</taxon>
        <taxon>Euglenozoa</taxon>
        <taxon>Kinetoplastea</taxon>
        <taxon>Metakinetoplastina</taxon>
        <taxon>Trypanosomatida</taxon>
        <taxon>Trypanosomatidae</taxon>
        <taxon>Strigomonadinae</taxon>
        <taxon>Angomonas</taxon>
    </lineage>
</organism>
<dbReference type="VEuPathDB" id="TriTrypDB:ADEAN_000613800"/>
<name>A0A7G2CHW0_9TRYP</name>
<keyword evidence="6 14" id="KW-0418">Kinase</keyword>
<dbReference type="InterPro" id="IPR011009">
    <property type="entry name" value="Kinase-like_dom_sf"/>
</dbReference>
<evidence type="ECO:0000259" key="13">
    <source>
        <dbReference type="PROSITE" id="PS50011"/>
    </source>
</evidence>
<evidence type="ECO:0000256" key="8">
    <source>
        <dbReference type="ARBA" id="ARBA00047899"/>
    </source>
</evidence>
<evidence type="ECO:0000256" key="11">
    <source>
        <dbReference type="RuleBase" id="RU000304"/>
    </source>
</evidence>
<protein>
    <recommendedName>
        <fullName evidence="2">non-specific serine/threonine protein kinase</fullName>
        <ecNumber evidence="2">2.7.11.1</ecNumber>
    </recommendedName>
</protein>
<dbReference type="CDD" id="cd08215">
    <property type="entry name" value="STKc_Nek"/>
    <property type="match status" value="1"/>
</dbReference>
<feature type="region of interest" description="Disordered" evidence="12">
    <location>
        <begin position="291"/>
        <end position="393"/>
    </location>
</feature>
<dbReference type="InterPro" id="IPR000719">
    <property type="entry name" value="Prot_kinase_dom"/>
</dbReference>
<dbReference type="PROSITE" id="PS00108">
    <property type="entry name" value="PROTEIN_KINASE_ST"/>
    <property type="match status" value="1"/>
</dbReference>
<dbReference type="EMBL" id="LR877155">
    <property type="protein sequence ID" value="CAD2218647.1"/>
    <property type="molecule type" value="Genomic_DNA"/>
</dbReference>
<reference evidence="14 15" key="1">
    <citation type="submission" date="2020-08" db="EMBL/GenBank/DDBJ databases">
        <authorList>
            <person name="Newling K."/>
            <person name="Davey J."/>
            <person name="Forrester S."/>
        </authorList>
    </citation>
    <scope>NUCLEOTIDE SEQUENCE [LARGE SCALE GENOMIC DNA]</scope>
    <source>
        <strain evidence="15">Crithidia deanei Carvalho (ATCC PRA-265)</strain>
    </source>
</reference>
<dbReference type="PANTHER" id="PTHR44899">
    <property type="entry name" value="CAMK FAMILY PROTEIN KINASE"/>
    <property type="match status" value="1"/>
</dbReference>
<feature type="binding site" evidence="10">
    <location>
        <position position="48"/>
    </location>
    <ligand>
        <name>ATP</name>
        <dbReference type="ChEBI" id="CHEBI:30616"/>
    </ligand>
</feature>
<gene>
    <name evidence="14" type="ORF">ADEAN_000613800</name>
</gene>
<dbReference type="PROSITE" id="PS50011">
    <property type="entry name" value="PROTEIN_KINASE_DOM"/>
    <property type="match status" value="1"/>
</dbReference>
<dbReference type="PROSITE" id="PS00107">
    <property type="entry name" value="PROTEIN_KINASE_ATP"/>
    <property type="match status" value="1"/>
</dbReference>
<dbReference type="PANTHER" id="PTHR44899:SF3">
    <property type="entry name" value="SERINE_THREONINE-PROTEIN KINASE NEK1"/>
    <property type="match status" value="1"/>
</dbReference>
<dbReference type="SMART" id="SM00220">
    <property type="entry name" value="S_TKc"/>
    <property type="match status" value="1"/>
</dbReference>
<feature type="compositionally biased region" description="Basic and acidic residues" evidence="12">
    <location>
        <begin position="291"/>
        <end position="303"/>
    </location>
</feature>
<dbReference type="Gene3D" id="1.10.510.10">
    <property type="entry name" value="Transferase(Phosphotransferase) domain 1"/>
    <property type="match status" value="1"/>
</dbReference>